<name>A0A5D4RWL7_9BACI</name>
<protein>
    <submittedName>
        <fullName evidence="1">Uncharacterized protein</fullName>
    </submittedName>
</protein>
<organism evidence="1 2">
    <name type="scientific">Bacillus infantis</name>
    <dbReference type="NCBI Taxonomy" id="324767"/>
    <lineage>
        <taxon>Bacteria</taxon>
        <taxon>Bacillati</taxon>
        <taxon>Bacillota</taxon>
        <taxon>Bacilli</taxon>
        <taxon>Bacillales</taxon>
        <taxon>Bacillaceae</taxon>
        <taxon>Bacillus</taxon>
    </lineage>
</organism>
<gene>
    <name evidence="1" type="ORF">FZD47_25510</name>
</gene>
<proteinExistence type="predicted"/>
<accession>A0A5D4RWL7</accession>
<dbReference type="RefSeq" id="WP_148951150.1">
    <property type="nucleotide sequence ID" value="NZ_VTES01000015.1"/>
</dbReference>
<dbReference type="Proteomes" id="UP000323732">
    <property type="component" value="Unassembled WGS sequence"/>
</dbReference>
<dbReference type="AlphaFoldDB" id="A0A5D4RWL7"/>
<sequence>MTSTKTENEKLVELLITIAKRNKIALENYIEDTNLCVLELLSNLLDAGLLPNDIYVQSVNIIR</sequence>
<reference evidence="1 2" key="1">
    <citation type="submission" date="2019-08" db="EMBL/GenBank/DDBJ databases">
        <title>Bacillus genomes from the desert of Cuatro Cienegas, Coahuila.</title>
        <authorList>
            <person name="Olmedo-Alvarez G."/>
        </authorList>
    </citation>
    <scope>NUCLEOTIDE SEQUENCE [LARGE SCALE GENOMIC DNA]</scope>
    <source>
        <strain evidence="1 2">CH37_1T</strain>
    </source>
</reference>
<comment type="caution">
    <text evidence="1">The sequence shown here is derived from an EMBL/GenBank/DDBJ whole genome shotgun (WGS) entry which is preliminary data.</text>
</comment>
<evidence type="ECO:0000313" key="2">
    <source>
        <dbReference type="Proteomes" id="UP000323732"/>
    </source>
</evidence>
<dbReference type="EMBL" id="VTES01000015">
    <property type="protein sequence ID" value="TYS55785.1"/>
    <property type="molecule type" value="Genomic_DNA"/>
</dbReference>
<evidence type="ECO:0000313" key="1">
    <source>
        <dbReference type="EMBL" id="TYS55785.1"/>
    </source>
</evidence>